<protein>
    <submittedName>
        <fullName evidence="2">Uncharacterized protein</fullName>
    </submittedName>
</protein>
<name>W2T2T0_NECAM</name>
<keyword evidence="3" id="KW-1185">Reference proteome</keyword>
<reference evidence="3" key="1">
    <citation type="journal article" date="2014" name="Nat. Genet.">
        <title>Genome of the human hookworm Necator americanus.</title>
        <authorList>
            <person name="Tang Y.T."/>
            <person name="Gao X."/>
            <person name="Rosa B.A."/>
            <person name="Abubucker S."/>
            <person name="Hallsworth-Pepin K."/>
            <person name="Martin J."/>
            <person name="Tyagi R."/>
            <person name="Heizer E."/>
            <person name="Zhang X."/>
            <person name="Bhonagiri-Palsikar V."/>
            <person name="Minx P."/>
            <person name="Warren W.C."/>
            <person name="Wang Q."/>
            <person name="Zhan B."/>
            <person name="Hotez P.J."/>
            <person name="Sternberg P.W."/>
            <person name="Dougall A."/>
            <person name="Gaze S.T."/>
            <person name="Mulvenna J."/>
            <person name="Sotillo J."/>
            <person name="Ranganathan S."/>
            <person name="Rabelo E.M."/>
            <person name="Wilson R.K."/>
            <person name="Felgner P.L."/>
            <person name="Bethony J."/>
            <person name="Hawdon J.M."/>
            <person name="Gasser R.B."/>
            <person name="Loukas A."/>
            <person name="Mitreva M."/>
        </authorList>
    </citation>
    <scope>NUCLEOTIDE SEQUENCE [LARGE SCALE GENOMIC DNA]</scope>
</reference>
<dbReference type="KEGG" id="nai:NECAME_11755"/>
<evidence type="ECO:0000256" key="1">
    <source>
        <dbReference type="SAM" id="MobiDB-lite"/>
    </source>
</evidence>
<organism evidence="2 3">
    <name type="scientific">Necator americanus</name>
    <name type="common">Human hookworm</name>
    <dbReference type="NCBI Taxonomy" id="51031"/>
    <lineage>
        <taxon>Eukaryota</taxon>
        <taxon>Metazoa</taxon>
        <taxon>Ecdysozoa</taxon>
        <taxon>Nematoda</taxon>
        <taxon>Chromadorea</taxon>
        <taxon>Rhabditida</taxon>
        <taxon>Rhabditina</taxon>
        <taxon>Rhabditomorpha</taxon>
        <taxon>Strongyloidea</taxon>
        <taxon>Ancylostomatidae</taxon>
        <taxon>Bunostominae</taxon>
        <taxon>Necator</taxon>
    </lineage>
</organism>
<feature type="region of interest" description="Disordered" evidence="1">
    <location>
        <begin position="27"/>
        <end position="48"/>
    </location>
</feature>
<evidence type="ECO:0000313" key="2">
    <source>
        <dbReference type="EMBL" id="ETN76300.1"/>
    </source>
</evidence>
<dbReference type="AlphaFoldDB" id="W2T2T0"/>
<dbReference type="EMBL" id="KI660235">
    <property type="protein sequence ID" value="ETN76300.1"/>
    <property type="molecule type" value="Genomic_DNA"/>
</dbReference>
<gene>
    <name evidence="2" type="ORF">NECAME_11755</name>
</gene>
<dbReference type="Proteomes" id="UP000053676">
    <property type="component" value="Unassembled WGS sequence"/>
</dbReference>
<sequence>MTGRAFESFGGESIAAVDSTQHFTHFPEDLKTTGREATSGRPISGTGHFSATQLRLTFSEEQSKLHTHLIPQCGAGVK</sequence>
<evidence type="ECO:0000313" key="3">
    <source>
        <dbReference type="Proteomes" id="UP000053676"/>
    </source>
</evidence>
<proteinExistence type="predicted"/>
<accession>W2T2T0</accession>